<dbReference type="Gene3D" id="3.10.20.30">
    <property type="match status" value="1"/>
</dbReference>
<evidence type="ECO:0000313" key="1">
    <source>
        <dbReference type="EMBL" id="QNM07267.1"/>
    </source>
</evidence>
<dbReference type="NCBIfam" id="TIGR01683">
    <property type="entry name" value="thiS"/>
    <property type="match status" value="1"/>
</dbReference>
<name>A0A7G9G8Y5_9FIRM</name>
<dbReference type="InterPro" id="IPR003749">
    <property type="entry name" value="ThiS/MoaD-like"/>
</dbReference>
<dbReference type="EMBL" id="CP060635">
    <property type="protein sequence ID" value="QNM07267.1"/>
    <property type="molecule type" value="Genomic_DNA"/>
</dbReference>
<organism evidence="1 2">
    <name type="scientific">Wansuia hejianensis</name>
    <dbReference type="NCBI Taxonomy" id="2763667"/>
    <lineage>
        <taxon>Bacteria</taxon>
        <taxon>Bacillati</taxon>
        <taxon>Bacillota</taxon>
        <taxon>Clostridia</taxon>
        <taxon>Lachnospirales</taxon>
        <taxon>Lachnospiraceae</taxon>
        <taxon>Wansuia</taxon>
    </lineage>
</organism>
<gene>
    <name evidence="1" type="primary">thiS</name>
    <name evidence="1" type="ORF">H9Q79_09915</name>
</gene>
<dbReference type="KEGG" id="whj:H9Q79_09915"/>
<sequence>MTVNGQRKEWKEGLTVAALLERENYRPGRVAVERNGRIIPRAEFSEAVLSEEDVLEVVSFVGGG</sequence>
<dbReference type="CDD" id="cd00565">
    <property type="entry name" value="Ubl_ThiS"/>
    <property type="match status" value="1"/>
</dbReference>
<reference evidence="1 2" key="1">
    <citation type="submission" date="2020-08" db="EMBL/GenBank/DDBJ databases">
        <authorList>
            <person name="Liu C."/>
            <person name="Sun Q."/>
        </authorList>
    </citation>
    <scope>NUCLEOTIDE SEQUENCE [LARGE SCALE GENOMIC DNA]</scope>
    <source>
        <strain evidence="1 2">NSJ-29</strain>
    </source>
</reference>
<proteinExistence type="predicted"/>
<dbReference type="Proteomes" id="UP000515860">
    <property type="component" value="Chromosome"/>
</dbReference>
<dbReference type="InterPro" id="IPR012675">
    <property type="entry name" value="Beta-grasp_dom_sf"/>
</dbReference>
<dbReference type="InterPro" id="IPR016155">
    <property type="entry name" value="Mopterin_synth/thiamin_S_b"/>
</dbReference>
<dbReference type="PANTHER" id="PTHR34472:SF1">
    <property type="entry name" value="SULFUR CARRIER PROTEIN THIS"/>
    <property type="match status" value="1"/>
</dbReference>
<keyword evidence="2" id="KW-1185">Reference proteome</keyword>
<dbReference type="AlphaFoldDB" id="A0A7G9G8Y5"/>
<dbReference type="PANTHER" id="PTHR34472">
    <property type="entry name" value="SULFUR CARRIER PROTEIN THIS"/>
    <property type="match status" value="1"/>
</dbReference>
<accession>A0A7G9G8Y5</accession>
<dbReference type="Pfam" id="PF02597">
    <property type="entry name" value="ThiS"/>
    <property type="match status" value="1"/>
</dbReference>
<evidence type="ECO:0000313" key="2">
    <source>
        <dbReference type="Proteomes" id="UP000515860"/>
    </source>
</evidence>
<protein>
    <submittedName>
        <fullName evidence="1">Sulfur carrier protein ThiS</fullName>
    </submittedName>
</protein>
<dbReference type="SUPFAM" id="SSF54285">
    <property type="entry name" value="MoaD/ThiS"/>
    <property type="match status" value="1"/>
</dbReference>
<dbReference type="RefSeq" id="WP_249328199.1">
    <property type="nucleotide sequence ID" value="NZ_CP060635.1"/>
</dbReference>
<dbReference type="InterPro" id="IPR010035">
    <property type="entry name" value="Thi_S"/>
</dbReference>